<dbReference type="STRING" id="1569628.A0A316US29"/>
<feature type="transmembrane region" description="Helical" evidence="7">
    <location>
        <begin position="271"/>
        <end position="292"/>
    </location>
</feature>
<feature type="transmembrane region" description="Helical" evidence="7">
    <location>
        <begin position="152"/>
        <end position="176"/>
    </location>
</feature>
<dbReference type="AlphaFoldDB" id="A0A316US29"/>
<evidence type="ECO:0000256" key="5">
    <source>
        <dbReference type="ARBA" id="ARBA00023136"/>
    </source>
</evidence>
<evidence type="ECO:0000259" key="8">
    <source>
        <dbReference type="Pfam" id="PF01490"/>
    </source>
</evidence>
<accession>A0A316US29</accession>
<dbReference type="GO" id="GO:0015179">
    <property type="term" value="F:L-amino acid transmembrane transporter activity"/>
    <property type="evidence" value="ECO:0007669"/>
    <property type="project" value="TreeGrafter"/>
</dbReference>
<evidence type="ECO:0000256" key="6">
    <source>
        <dbReference type="SAM" id="MobiDB-lite"/>
    </source>
</evidence>
<organism evidence="9 10">
    <name type="scientific">Jaminaea rosea</name>
    <dbReference type="NCBI Taxonomy" id="1569628"/>
    <lineage>
        <taxon>Eukaryota</taxon>
        <taxon>Fungi</taxon>
        <taxon>Dikarya</taxon>
        <taxon>Basidiomycota</taxon>
        <taxon>Ustilaginomycotina</taxon>
        <taxon>Exobasidiomycetes</taxon>
        <taxon>Microstromatales</taxon>
        <taxon>Microstromatales incertae sedis</taxon>
        <taxon>Jaminaea</taxon>
    </lineage>
</organism>
<feature type="transmembrane region" description="Helical" evidence="7">
    <location>
        <begin position="238"/>
        <end position="259"/>
    </location>
</feature>
<comment type="subcellular location">
    <subcellularLocation>
        <location evidence="1">Membrane</location>
        <topology evidence="1">Multi-pass membrane protein</topology>
    </subcellularLocation>
</comment>
<comment type="similarity">
    <text evidence="2">Belongs to the amino acid/polyamine transporter 2 family.</text>
</comment>
<dbReference type="Proteomes" id="UP000245884">
    <property type="component" value="Unassembled WGS sequence"/>
</dbReference>
<keyword evidence="10" id="KW-1185">Reference proteome</keyword>
<dbReference type="EMBL" id="KZ819673">
    <property type="protein sequence ID" value="PWN25935.1"/>
    <property type="molecule type" value="Genomic_DNA"/>
</dbReference>
<feature type="transmembrane region" description="Helical" evidence="7">
    <location>
        <begin position="124"/>
        <end position="146"/>
    </location>
</feature>
<dbReference type="GO" id="GO:0016020">
    <property type="term" value="C:membrane"/>
    <property type="evidence" value="ECO:0007669"/>
    <property type="project" value="UniProtKB-SubCell"/>
</dbReference>
<dbReference type="PANTHER" id="PTHR22950:SF683">
    <property type="entry name" value="AMINO ACID TRANSPORTER (EUROFUNG)"/>
    <property type="match status" value="1"/>
</dbReference>
<proteinExistence type="inferred from homology"/>
<feature type="region of interest" description="Disordered" evidence="6">
    <location>
        <begin position="1"/>
        <end position="31"/>
    </location>
</feature>
<gene>
    <name evidence="9" type="ORF">BDZ90DRAFT_233537</name>
</gene>
<reference evidence="9 10" key="1">
    <citation type="journal article" date="2018" name="Mol. Biol. Evol.">
        <title>Broad Genomic Sampling Reveals a Smut Pathogenic Ancestry of the Fungal Clade Ustilaginomycotina.</title>
        <authorList>
            <person name="Kijpornyongpan T."/>
            <person name="Mondo S.J."/>
            <person name="Barry K."/>
            <person name="Sandor L."/>
            <person name="Lee J."/>
            <person name="Lipzen A."/>
            <person name="Pangilinan J."/>
            <person name="LaButti K."/>
            <person name="Hainaut M."/>
            <person name="Henrissat B."/>
            <person name="Grigoriev I.V."/>
            <person name="Spatafora J.W."/>
            <person name="Aime M.C."/>
        </authorList>
    </citation>
    <scope>NUCLEOTIDE SEQUENCE [LARGE SCALE GENOMIC DNA]</scope>
    <source>
        <strain evidence="9 10">MCA 5214</strain>
    </source>
</reference>
<dbReference type="OrthoDB" id="40134at2759"/>
<feature type="transmembrane region" description="Helical" evidence="7">
    <location>
        <begin position="353"/>
        <end position="377"/>
    </location>
</feature>
<feature type="compositionally biased region" description="Low complexity" evidence="6">
    <location>
        <begin position="416"/>
        <end position="429"/>
    </location>
</feature>
<name>A0A316US29_9BASI</name>
<feature type="compositionally biased region" description="Basic and acidic residues" evidence="6">
    <location>
        <begin position="13"/>
        <end position="31"/>
    </location>
</feature>
<feature type="region of interest" description="Disordered" evidence="6">
    <location>
        <begin position="416"/>
        <end position="447"/>
    </location>
</feature>
<evidence type="ECO:0000313" key="9">
    <source>
        <dbReference type="EMBL" id="PWN25935.1"/>
    </source>
</evidence>
<evidence type="ECO:0000256" key="1">
    <source>
        <dbReference type="ARBA" id="ARBA00004141"/>
    </source>
</evidence>
<dbReference type="GeneID" id="37028488"/>
<evidence type="ECO:0000256" key="3">
    <source>
        <dbReference type="ARBA" id="ARBA00022692"/>
    </source>
</evidence>
<dbReference type="PANTHER" id="PTHR22950">
    <property type="entry name" value="AMINO ACID TRANSPORTER"/>
    <property type="match status" value="1"/>
</dbReference>
<feature type="transmembrane region" description="Helical" evidence="7">
    <location>
        <begin position="491"/>
        <end position="513"/>
    </location>
</feature>
<feature type="domain" description="Amino acid transporter transmembrane" evidence="8">
    <location>
        <begin position="46"/>
        <end position="401"/>
    </location>
</feature>
<feature type="transmembrane region" description="Helical" evidence="7">
    <location>
        <begin position="188"/>
        <end position="209"/>
    </location>
</feature>
<evidence type="ECO:0000313" key="10">
    <source>
        <dbReference type="Proteomes" id="UP000245884"/>
    </source>
</evidence>
<evidence type="ECO:0000256" key="2">
    <source>
        <dbReference type="ARBA" id="ARBA00008066"/>
    </source>
</evidence>
<keyword evidence="4 7" id="KW-1133">Transmembrane helix</keyword>
<keyword evidence="3 7" id="KW-0812">Transmembrane</keyword>
<sequence>MVASSHPSTPQERPIDDEAPHHTHSVDSHRPHDVFAPAEGGINFRTLTWPHASVIVAKLQIGIGILGIPGTFDTLGFAPGLISLLIICMITTYCGLLAGRIRLIHPELHSAQDLGSLFFGGSRIGMALFGFFYWVLLVMIAGSGILSTTIALNAISSHALCTMAFAGIVVAACLLIGGGCRQLMKVAWLGWAGIICVMISIWTLTIAMLTKDYPMASLGQTGRVQVKAGNSSSTFAEAMSAVTTQLFAILGNVAFYSISAEMKRPREFEKAVYVGQLFVIANYIIVGCIVYGKAGQFLTSPALGSAGPLIKKICYGFSLPAVLITAIMYSHLATKQVFVTALRSSRHLTTPTVIHWGVWIGSTILAVAIGFVLAASIPVFDDLLSLIGATVGCFFSIVVGGMTLLYMVSHEDTQGSVAGDDSSSSSGEGAEAEKAVVDSQAQQGKAGQTAARVTSRAHVAPSLGADRAWLVRAYLVAFKSHTTTRSRKVRFGLGVLLLMIGGFIIVGGTYGAAVSISNAYSSGAVQQAFSCADNSV</sequence>
<feature type="transmembrane region" description="Helical" evidence="7">
    <location>
        <begin position="383"/>
        <end position="406"/>
    </location>
</feature>
<evidence type="ECO:0000256" key="7">
    <source>
        <dbReference type="SAM" id="Phobius"/>
    </source>
</evidence>
<feature type="compositionally biased region" description="Low complexity" evidence="6">
    <location>
        <begin position="437"/>
        <end position="447"/>
    </location>
</feature>
<dbReference type="Gene3D" id="1.20.1740.10">
    <property type="entry name" value="Amino acid/polyamine transporter I"/>
    <property type="match status" value="1"/>
</dbReference>
<protein>
    <recommendedName>
        <fullName evidence="8">Amino acid transporter transmembrane domain-containing protein</fullName>
    </recommendedName>
</protein>
<keyword evidence="5 7" id="KW-0472">Membrane</keyword>
<feature type="compositionally biased region" description="Polar residues" evidence="6">
    <location>
        <begin position="1"/>
        <end position="11"/>
    </location>
</feature>
<dbReference type="InterPro" id="IPR013057">
    <property type="entry name" value="AA_transpt_TM"/>
</dbReference>
<feature type="transmembrane region" description="Helical" evidence="7">
    <location>
        <begin position="312"/>
        <end position="332"/>
    </location>
</feature>
<dbReference type="RefSeq" id="XP_025360547.1">
    <property type="nucleotide sequence ID" value="XM_025506665.1"/>
</dbReference>
<evidence type="ECO:0000256" key="4">
    <source>
        <dbReference type="ARBA" id="ARBA00022989"/>
    </source>
</evidence>
<dbReference type="Pfam" id="PF01490">
    <property type="entry name" value="Aa_trans"/>
    <property type="match status" value="1"/>
</dbReference>
<feature type="transmembrane region" description="Helical" evidence="7">
    <location>
        <begin position="81"/>
        <end position="103"/>
    </location>
</feature>